<keyword evidence="10 12" id="KW-0472">Membrane</keyword>
<keyword evidence="15" id="KW-1185">Reference proteome</keyword>
<evidence type="ECO:0000256" key="10">
    <source>
        <dbReference type="ARBA" id="ARBA00023136"/>
    </source>
</evidence>
<name>A0A5J5F4I0_9PEZI</name>
<keyword evidence="11" id="KW-0066">ATP synthesis</keyword>
<dbReference type="GO" id="GO:0005743">
    <property type="term" value="C:mitochondrial inner membrane"/>
    <property type="evidence" value="ECO:0007669"/>
    <property type="project" value="UniProtKB-SubCell"/>
</dbReference>
<dbReference type="Pfam" id="PF05873">
    <property type="entry name" value="Mt_ATP-synt_D"/>
    <property type="match status" value="1"/>
</dbReference>
<dbReference type="OrthoDB" id="35799at2759"/>
<proteinExistence type="inferred from homology"/>
<dbReference type="PANTHER" id="PTHR12700">
    <property type="entry name" value="ATP SYNTHASE SUBUNIT D, MITOCHONDRIAL"/>
    <property type="match status" value="1"/>
</dbReference>
<evidence type="ECO:0000256" key="12">
    <source>
        <dbReference type="PIRNR" id="PIRNR005514"/>
    </source>
</evidence>
<dbReference type="InterPro" id="IPR036228">
    <property type="entry name" value="ATP_synth_F0_dsu_sf_mt"/>
</dbReference>
<dbReference type="GO" id="GO:0015986">
    <property type="term" value="P:proton motive force-driven ATP synthesis"/>
    <property type="evidence" value="ECO:0007669"/>
    <property type="project" value="UniProtKB-UniRule"/>
</dbReference>
<evidence type="ECO:0000256" key="3">
    <source>
        <dbReference type="ARBA" id="ARBA00021688"/>
    </source>
</evidence>
<dbReference type="InParanoid" id="A0A5J5F4I0"/>
<evidence type="ECO:0000256" key="2">
    <source>
        <dbReference type="ARBA" id="ARBA00006842"/>
    </source>
</evidence>
<keyword evidence="9 12" id="KW-0496">Mitochondrion</keyword>
<evidence type="ECO:0000313" key="15">
    <source>
        <dbReference type="Proteomes" id="UP000326924"/>
    </source>
</evidence>
<organism evidence="14 15">
    <name type="scientific">Sphaerosporella brunnea</name>
    <dbReference type="NCBI Taxonomy" id="1250544"/>
    <lineage>
        <taxon>Eukaryota</taxon>
        <taxon>Fungi</taxon>
        <taxon>Dikarya</taxon>
        <taxon>Ascomycota</taxon>
        <taxon>Pezizomycotina</taxon>
        <taxon>Pezizomycetes</taxon>
        <taxon>Pezizales</taxon>
        <taxon>Pyronemataceae</taxon>
        <taxon>Sphaerosporella</taxon>
    </lineage>
</organism>
<dbReference type="GO" id="GO:0045259">
    <property type="term" value="C:proton-transporting ATP synthase complex"/>
    <property type="evidence" value="ECO:0007669"/>
    <property type="project" value="UniProtKB-KW"/>
</dbReference>
<dbReference type="EMBL" id="VXIS01000039">
    <property type="protein sequence ID" value="KAA8911143.1"/>
    <property type="molecule type" value="Genomic_DNA"/>
</dbReference>
<comment type="caution">
    <text evidence="14">The sequence shown here is derived from an EMBL/GenBank/DDBJ whole genome shotgun (WGS) entry which is preliminary data.</text>
</comment>
<keyword evidence="7 12" id="KW-0999">Mitochondrion inner membrane</keyword>
<keyword evidence="6 12" id="KW-0375">Hydrogen ion transport</keyword>
<dbReference type="AlphaFoldDB" id="A0A5J5F4I0"/>
<evidence type="ECO:0000256" key="5">
    <source>
        <dbReference type="ARBA" id="ARBA00022547"/>
    </source>
</evidence>
<evidence type="ECO:0000256" key="9">
    <source>
        <dbReference type="ARBA" id="ARBA00023128"/>
    </source>
</evidence>
<evidence type="ECO:0000256" key="1">
    <source>
        <dbReference type="ARBA" id="ARBA00004273"/>
    </source>
</evidence>
<keyword evidence="4 12" id="KW-0813">Transport</keyword>
<keyword evidence="5" id="KW-0138">CF(0)</keyword>
<evidence type="ECO:0000256" key="8">
    <source>
        <dbReference type="ARBA" id="ARBA00023065"/>
    </source>
</evidence>
<protein>
    <recommendedName>
        <fullName evidence="3 12">ATP synthase subunit d, mitochondrial</fullName>
    </recommendedName>
</protein>
<dbReference type="FunCoup" id="A0A5J5F4I0">
    <property type="interactions" value="492"/>
</dbReference>
<comment type="similarity">
    <text evidence="2 12">Belongs to the ATPase d subunit family.</text>
</comment>
<accession>A0A5J5F4I0</accession>
<evidence type="ECO:0000256" key="4">
    <source>
        <dbReference type="ARBA" id="ARBA00022448"/>
    </source>
</evidence>
<comment type="subcellular location">
    <subcellularLocation>
        <location evidence="1 12">Mitochondrion inner membrane</location>
    </subcellularLocation>
</comment>
<dbReference type="Gene3D" id="6.10.280.70">
    <property type="match status" value="1"/>
</dbReference>
<evidence type="ECO:0000256" key="13">
    <source>
        <dbReference type="SAM" id="Coils"/>
    </source>
</evidence>
<dbReference type="SUPFAM" id="SSF161065">
    <property type="entry name" value="ATP synthase D chain-like"/>
    <property type="match status" value="1"/>
</dbReference>
<keyword evidence="8 12" id="KW-0406">Ion transport</keyword>
<evidence type="ECO:0000256" key="6">
    <source>
        <dbReference type="ARBA" id="ARBA00022781"/>
    </source>
</evidence>
<dbReference type="InterPro" id="IPR008689">
    <property type="entry name" value="ATP_synth_F0_dsu_mt"/>
</dbReference>
<reference evidence="14 15" key="1">
    <citation type="submission" date="2019-09" db="EMBL/GenBank/DDBJ databases">
        <title>Draft genome of the ectomycorrhizal ascomycete Sphaerosporella brunnea.</title>
        <authorList>
            <consortium name="DOE Joint Genome Institute"/>
            <person name="Benucci G.M."/>
            <person name="Marozzi G."/>
            <person name="Antonielli L."/>
            <person name="Sanchez S."/>
            <person name="Marco P."/>
            <person name="Wang X."/>
            <person name="Falini L.B."/>
            <person name="Barry K."/>
            <person name="Haridas S."/>
            <person name="Lipzen A."/>
            <person name="Labutti K."/>
            <person name="Grigoriev I.V."/>
            <person name="Murat C."/>
            <person name="Martin F."/>
            <person name="Albertini E."/>
            <person name="Donnini D."/>
            <person name="Bonito G."/>
        </authorList>
    </citation>
    <scope>NUCLEOTIDE SEQUENCE [LARGE SCALE GENOMIC DNA]</scope>
    <source>
        <strain evidence="14 15">Sb_GMNB300</strain>
    </source>
</reference>
<feature type="coiled-coil region" evidence="13">
    <location>
        <begin position="102"/>
        <end position="129"/>
    </location>
</feature>
<dbReference type="PIRSF" id="PIRSF005514">
    <property type="entry name" value="ATPase_F0_D_mt"/>
    <property type="match status" value="1"/>
</dbReference>
<evidence type="ECO:0000256" key="7">
    <source>
        <dbReference type="ARBA" id="ARBA00022792"/>
    </source>
</evidence>
<dbReference type="GO" id="GO:0015078">
    <property type="term" value="F:proton transmembrane transporter activity"/>
    <property type="evidence" value="ECO:0007669"/>
    <property type="project" value="InterPro"/>
</dbReference>
<keyword evidence="13" id="KW-0175">Coiled coil</keyword>
<dbReference type="Proteomes" id="UP000326924">
    <property type="component" value="Unassembled WGS sequence"/>
</dbReference>
<evidence type="ECO:0000313" key="14">
    <source>
        <dbReference type="EMBL" id="KAA8911143.1"/>
    </source>
</evidence>
<evidence type="ECO:0000256" key="11">
    <source>
        <dbReference type="ARBA" id="ARBA00023310"/>
    </source>
</evidence>
<sequence>MSATARSAALKIEWAKLSSTLGLKGQTAAQLQAFKKRNEDARRKVGLLHDAPQDIDFGYYRSVLKNTAVIDEIEAAWKAFKPKTYDVSKTLAAINQFEAAAVKNAETTKAKVDAELQDLSMTLKNIEEARSFDQLTVDDVANARPDIDVRTEQMVQKGRWMPPGYKEKFGDLSVL</sequence>
<comment type="function">
    <text evidence="12">Mitochondrial membrane ATP synthase (F(1)F(0) ATP synthase or Complex V) produces ATP from ADP in the presence of a proton gradient across the membrane which is generated by electron transport complexes of the respiratory chain. F-type ATPases consist of two structural domains, F(1) - containing the extramembraneous catalytic core, and F(0) - containing the membrane proton channel, linked together by a central stalk and a peripheral stalk. During catalysis, ATP synthesis in the catalytic domain of F(1) is coupled via a rotary mechanism of the central stalk subunits to proton translocation.</text>
</comment>
<gene>
    <name evidence="14" type="ORF">FN846DRAFT_897782</name>
</gene>